<evidence type="ECO:0000313" key="3">
    <source>
        <dbReference type="RefSeq" id="XP_026142154.1"/>
    </source>
</evidence>
<evidence type="ECO:0000259" key="1">
    <source>
        <dbReference type="Pfam" id="PF24764"/>
    </source>
</evidence>
<protein>
    <submittedName>
        <fullName evidence="3">Uncharacterized protein LOC113117590</fullName>
    </submittedName>
</protein>
<dbReference type="PANTHER" id="PTHR46791">
    <property type="entry name" value="EXPRESSED PROTEIN"/>
    <property type="match status" value="1"/>
</dbReference>
<name>A0A6P6R8S8_CARAU</name>
<organism evidence="2 3">
    <name type="scientific">Carassius auratus</name>
    <name type="common">Goldfish</name>
    <dbReference type="NCBI Taxonomy" id="7957"/>
    <lineage>
        <taxon>Eukaryota</taxon>
        <taxon>Metazoa</taxon>
        <taxon>Chordata</taxon>
        <taxon>Craniata</taxon>
        <taxon>Vertebrata</taxon>
        <taxon>Euteleostomi</taxon>
        <taxon>Actinopterygii</taxon>
        <taxon>Neopterygii</taxon>
        <taxon>Teleostei</taxon>
        <taxon>Ostariophysi</taxon>
        <taxon>Cypriniformes</taxon>
        <taxon>Cyprinidae</taxon>
        <taxon>Cyprininae</taxon>
        <taxon>Carassius</taxon>
    </lineage>
</organism>
<dbReference type="Pfam" id="PF24764">
    <property type="entry name" value="rva_4"/>
    <property type="match status" value="1"/>
</dbReference>
<dbReference type="Proteomes" id="UP000515129">
    <property type="component" value="Chromosome 17"/>
</dbReference>
<feature type="domain" description="Integrase core" evidence="1">
    <location>
        <begin position="119"/>
        <end position="296"/>
    </location>
</feature>
<sequence>MEMTDEITFYFELGMSYKDIVRSLDLKHGYIISERQVKRILKFNGLCRRKFADLNQVLKFIINQLNGPGRLHGYRWMHKKCLKNGIHARKEDVRIILKELDPESLLLRRRRQLHYRQYFSQGPNYIWHVDSYDKLSQYGICINGCIDGYSRRIIWLKAAHTNSNPQVIASYFVESVLQTGGCPRIVRCDLGTENVIMRDIQMFFRRNDGDERAGPRSCITGVSSANQRIESWWGLMRKEGIEFWIQFFGELKDERLFSGAFLDKALLQLCFRNIIQEELNEIAAVWNAHRIRPSANCSVPCGIPNIMFMAPQLWGTEDFIVEQDSDDLQTAQEAAVPCDEEVFDLCTIVMEEQQLSFTKDRLEALELYLELRDAVRSQITE</sequence>
<proteinExistence type="predicted"/>
<dbReference type="AlphaFoldDB" id="A0A6P6R8S8"/>
<dbReference type="InterPro" id="IPR058913">
    <property type="entry name" value="Integrase_dom_put"/>
</dbReference>
<dbReference type="OrthoDB" id="10045093at2759"/>
<dbReference type="PANTHER" id="PTHR46791:SF13">
    <property type="entry name" value="CLR5 DOMAIN-CONTAINING PROTEIN"/>
    <property type="match status" value="1"/>
</dbReference>
<gene>
    <name evidence="3" type="primary">LOC113117590</name>
</gene>
<reference evidence="3" key="1">
    <citation type="submission" date="2025-08" db="UniProtKB">
        <authorList>
            <consortium name="RefSeq"/>
        </authorList>
    </citation>
    <scope>IDENTIFICATION</scope>
    <source>
        <strain evidence="3">Wakin</strain>
        <tissue evidence="3">Muscle</tissue>
    </source>
</reference>
<dbReference type="RefSeq" id="XP_026142154.1">
    <property type="nucleotide sequence ID" value="XM_026286369.1"/>
</dbReference>
<keyword evidence="2" id="KW-1185">Reference proteome</keyword>
<dbReference type="KEGG" id="caua:113117590"/>
<dbReference type="GeneID" id="113117590"/>
<accession>A0A6P6R8S8</accession>
<evidence type="ECO:0000313" key="2">
    <source>
        <dbReference type="Proteomes" id="UP000515129"/>
    </source>
</evidence>